<comment type="caution">
    <text evidence="2">The sequence shown here is derived from an EMBL/GenBank/DDBJ whole genome shotgun (WGS) entry which is preliminary data.</text>
</comment>
<proteinExistence type="predicted"/>
<accession>A0A098LEB0</accession>
<evidence type="ECO:0000259" key="1">
    <source>
        <dbReference type="Pfam" id="PF18962"/>
    </source>
</evidence>
<evidence type="ECO:0000313" key="2">
    <source>
        <dbReference type="EMBL" id="GAL84749.1"/>
    </source>
</evidence>
<name>A0A098LEB0_9BACT</name>
<dbReference type="eggNOG" id="ENOG5033HKE">
    <property type="taxonomic scope" value="Bacteria"/>
</dbReference>
<dbReference type="Pfam" id="PF18962">
    <property type="entry name" value="Por_Secre_tail"/>
    <property type="match status" value="1"/>
</dbReference>
<dbReference type="AlphaFoldDB" id="A0A098LEB0"/>
<dbReference type="EMBL" id="BBLT01000003">
    <property type="protein sequence ID" value="GAL84749.1"/>
    <property type="molecule type" value="Genomic_DNA"/>
</dbReference>
<reference evidence="2 3" key="1">
    <citation type="submission" date="2014-09" db="EMBL/GenBank/DDBJ databases">
        <title>Sporocytophaga myxococcoides PG-01 genome sequencing.</title>
        <authorList>
            <person name="Liu L."/>
            <person name="Gao P.J."/>
            <person name="Chen G.J."/>
            <person name="Wang L.S."/>
        </authorList>
    </citation>
    <scope>NUCLEOTIDE SEQUENCE [LARGE SCALE GENOMIC DNA]</scope>
    <source>
        <strain evidence="2 3">PG-01</strain>
    </source>
</reference>
<organism evidence="2 3">
    <name type="scientific">Sporocytophaga myxococcoides</name>
    <dbReference type="NCBI Taxonomy" id="153721"/>
    <lineage>
        <taxon>Bacteria</taxon>
        <taxon>Pseudomonadati</taxon>
        <taxon>Bacteroidota</taxon>
        <taxon>Cytophagia</taxon>
        <taxon>Cytophagales</taxon>
        <taxon>Cytophagaceae</taxon>
        <taxon>Sporocytophaga</taxon>
    </lineage>
</organism>
<protein>
    <recommendedName>
        <fullName evidence="1">Secretion system C-terminal sorting domain-containing protein</fullName>
    </recommendedName>
</protein>
<dbReference type="Proteomes" id="UP000030185">
    <property type="component" value="Unassembled WGS sequence"/>
</dbReference>
<keyword evidence="3" id="KW-1185">Reference proteome</keyword>
<dbReference type="NCBIfam" id="TIGR04183">
    <property type="entry name" value="Por_Secre_tail"/>
    <property type="match status" value="1"/>
</dbReference>
<sequence length="216" mass="23600">MTIAKLPLAYNGTTSDDYNANYVASGLPMTLSGSVSTTYDGYGTLKTQFGTYNNVVRLKATKIDNSEFSGATTILKSVSYAYYIPGYTTSLFAITEITTSIKMEGMGEVKMGTTKAAYLYDPSFLTSNKNAYLQDLKLSVSPNPASDIISLDFQDLSSDHYKIRVTEQDGSTVLEDNIFASKGESHSINLSELKSGLYFLEVYSSNGKTVKKIVKM</sequence>
<dbReference type="Gene3D" id="2.60.40.3080">
    <property type="match status" value="1"/>
</dbReference>
<feature type="domain" description="Secretion system C-terminal sorting" evidence="1">
    <location>
        <begin position="141"/>
        <end position="214"/>
    </location>
</feature>
<gene>
    <name evidence="2" type="ORF">MYP_1977</name>
</gene>
<evidence type="ECO:0000313" key="3">
    <source>
        <dbReference type="Proteomes" id="UP000030185"/>
    </source>
</evidence>
<dbReference type="InterPro" id="IPR026444">
    <property type="entry name" value="Secre_tail"/>
</dbReference>